<dbReference type="Gene3D" id="1.20.1050.80">
    <property type="entry name" value="VPS9 domain"/>
    <property type="match status" value="1"/>
</dbReference>
<gene>
    <name evidence="3" type="primary">g8119</name>
    <name evidence="3" type="ORF">VP750_LOCUS6976</name>
</gene>
<dbReference type="PANTHER" id="PTHR23101:SF25">
    <property type="entry name" value="GTPASE-ACTIVATING PROTEIN AND VPS9 DOMAIN-CONTAINING PROTEIN 1"/>
    <property type="match status" value="1"/>
</dbReference>
<dbReference type="Pfam" id="PF18151">
    <property type="entry name" value="DUF5601"/>
    <property type="match status" value="1"/>
</dbReference>
<dbReference type="EMBL" id="CAXHTA020000012">
    <property type="protein sequence ID" value="CAL5225317.1"/>
    <property type="molecule type" value="Genomic_DNA"/>
</dbReference>
<dbReference type="Pfam" id="PF02204">
    <property type="entry name" value="VPS9"/>
    <property type="match status" value="1"/>
</dbReference>
<dbReference type="InterPro" id="IPR045046">
    <property type="entry name" value="Vps9-like"/>
</dbReference>
<keyword evidence="4" id="KW-1185">Reference proteome</keyword>
<dbReference type="InterPro" id="IPR037191">
    <property type="entry name" value="VPS9_dom_sf"/>
</dbReference>
<reference evidence="3 4" key="1">
    <citation type="submission" date="2024-06" db="EMBL/GenBank/DDBJ databases">
        <authorList>
            <person name="Kraege A."/>
            <person name="Thomma B."/>
        </authorList>
    </citation>
    <scope>NUCLEOTIDE SEQUENCE [LARGE SCALE GENOMIC DNA]</scope>
</reference>
<evidence type="ECO:0000313" key="4">
    <source>
        <dbReference type="Proteomes" id="UP001497392"/>
    </source>
</evidence>
<dbReference type="SMART" id="SM00167">
    <property type="entry name" value="VPS9"/>
    <property type="match status" value="1"/>
</dbReference>
<dbReference type="Proteomes" id="UP001497392">
    <property type="component" value="Unassembled WGS sequence"/>
</dbReference>
<feature type="domain" description="VPS9" evidence="2">
    <location>
        <begin position="108"/>
        <end position="248"/>
    </location>
</feature>
<organism evidence="3 4">
    <name type="scientific">Coccomyxa viridis</name>
    <dbReference type="NCBI Taxonomy" id="1274662"/>
    <lineage>
        <taxon>Eukaryota</taxon>
        <taxon>Viridiplantae</taxon>
        <taxon>Chlorophyta</taxon>
        <taxon>core chlorophytes</taxon>
        <taxon>Trebouxiophyceae</taxon>
        <taxon>Trebouxiophyceae incertae sedis</taxon>
        <taxon>Coccomyxaceae</taxon>
        <taxon>Coccomyxa</taxon>
    </lineage>
</organism>
<sequence length="951" mass="98999">MADDTLFAEQTAPLSFAEFLERMKEPAAADLVRSIKNFIKTFDDRPPDPERDALSVQSFLVKSEAAFKQHPVWASVPPIHQAQAVEGLEKYLMTKIYHKVFAVSELDRERDEALTMRMSALGFIEPKHLDIPESYHDEKSWLLARKELHKINNYKAPRDKLVCVLNCCRVINNLLHVQVQGEARGADDFLPVLIYVVIHANPPQLASNLEYIQRFRMHSRMASESAYFFTQLYSAASFVETVNATSLTIDPDEFMARMVAAGVPDMQLVPNSNAPALISRTSNSNLADALALSKKGPALVGQNFSGTEPAGQMQQSAAAGAPPAVAELQQDAPPPGEAFLGIPAGAALPTSAVPLSGEASAGMLPTHSSGIAGAIPEAPTQLPATEAAHLIAPSLVVSEAAATADPSAVGSLSAIHGQHMPAGGGAAAVAAGFTSAAPAAVAQAPAEWALQSTGLPMSTGMAAPQSRHYPSVADLEVAGTQLVLEAEASGRLKEQHTFLYAMAGDLRVVDVSKLLSQYKELVLRYEALSLAVAQLHMQTQAGAATQPALFSSAQASQLSMPALAQQLQYAVGSGRDSPSHLVASRAPEKAHEPMFGDAQPQTDPANAQGTSSLLQEASDTAHEAAEAVLKPQTSASYYSEEPSSEAPVQPDQGSSVAAHPAGDEDQFLSLAKGEAQADAPDVGKAPTESSAHDTMPPQPQLSPATDSQAAEQGFSALHGTAGQEAQPASEHAVVDEGGQDAPDADNTVNQESSLDHLGSLPSLPAPPRAPHRQSISSTAATVAEEDAEPLAAKRSSSLEQDTWPTSAASVRTALADPVPGGSTAASTASDAGMRVEQSTRDGTGPGGNSAGEHAAAERSAQPDDASDSRASTATANGSTHGAATSNDVDPFAETDAALHGISDPQTEEGDPAIAQHDVSGGAAREKTHGEMPEDLFGGLTLSKAEEGESLI</sequence>
<dbReference type="SUPFAM" id="SSF109993">
    <property type="entry name" value="VPS9 domain"/>
    <property type="match status" value="1"/>
</dbReference>
<accession>A0ABP1G6A7</accession>
<proteinExistence type="predicted"/>
<feature type="compositionally biased region" description="Polar residues" evidence="1">
    <location>
        <begin position="599"/>
        <end position="618"/>
    </location>
</feature>
<protein>
    <submittedName>
        <fullName evidence="3">G8119 protein</fullName>
    </submittedName>
</protein>
<feature type="region of interest" description="Disordered" evidence="1">
    <location>
        <begin position="574"/>
        <end position="660"/>
    </location>
</feature>
<evidence type="ECO:0000259" key="2">
    <source>
        <dbReference type="PROSITE" id="PS51205"/>
    </source>
</evidence>
<dbReference type="Gene3D" id="1.10.246.120">
    <property type="match status" value="1"/>
</dbReference>
<feature type="region of interest" description="Disordered" evidence="1">
    <location>
        <begin position="674"/>
        <end position="951"/>
    </location>
</feature>
<dbReference type="PROSITE" id="PS51205">
    <property type="entry name" value="VPS9"/>
    <property type="match status" value="1"/>
</dbReference>
<dbReference type="InterPro" id="IPR041545">
    <property type="entry name" value="DUF5601"/>
</dbReference>
<dbReference type="PANTHER" id="PTHR23101">
    <property type="entry name" value="RAB GDP/GTP EXCHANGE FACTOR"/>
    <property type="match status" value="1"/>
</dbReference>
<comment type="caution">
    <text evidence="3">The sequence shown here is derived from an EMBL/GenBank/DDBJ whole genome shotgun (WGS) entry which is preliminary data.</text>
</comment>
<feature type="compositionally biased region" description="Low complexity" evidence="1">
    <location>
        <begin position="820"/>
        <end position="832"/>
    </location>
</feature>
<name>A0ABP1G6A7_9CHLO</name>
<feature type="compositionally biased region" description="Polar residues" evidence="1">
    <location>
        <begin position="701"/>
        <end position="710"/>
    </location>
</feature>
<evidence type="ECO:0000313" key="3">
    <source>
        <dbReference type="EMBL" id="CAL5225317.1"/>
    </source>
</evidence>
<feature type="compositionally biased region" description="Polar residues" evidence="1">
    <location>
        <begin position="794"/>
        <end position="809"/>
    </location>
</feature>
<feature type="compositionally biased region" description="Polar residues" evidence="1">
    <location>
        <begin position="876"/>
        <end position="887"/>
    </location>
</feature>
<dbReference type="InterPro" id="IPR003123">
    <property type="entry name" value="VPS9"/>
</dbReference>
<evidence type="ECO:0000256" key="1">
    <source>
        <dbReference type="SAM" id="MobiDB-lite"/>
    </source>
</evidence>
<feature type="compositionally biased region" description="Low complexity" evidence="1">
    <location>
        <begin position="634"/>
        <end position="647"/>
    </location>
</feature>